<dbReference type="GO" id="GO:0008863">
    <property type="term" value="F:formate dehydrogenase (NAD+) activity"/>
    <property type="evidence" value="ECO:0007669"/>
    <property type="project" value="UniProtKB-EC"/>
</dbReference>
<evidence type="ECO:0000313" key="5">
    <source>
        <dbReference type="EnsemblPlants" id="Pp3c16_11630V3.3"/>
    </source>
</evidence>
<dbReference type="Gramene" id="Pp3c16_11630V3.3">
    <property type="protein sequence ID" value="Pp3c16_11630V3.3"/>
    <property type="gene ID" value="Pp3c16_11630"/>
</dbReference>
<dbReference type="AlphaFoldDB" id="A0A7I4B1Q7"/>
<dbReference type="PROSITE" id="PS00670">
    <property type="entry name" value="D_2_HYDROXYACID_DH_2"/>
    <property type="match status" value="1"/>
</dbReference>
<name>A0A7I4B1Q7_PHYPA</name>
<dbReference type="SUPFAM" id="SSF51735">
    <property type="entry name" value="NAD(P)-binding Rossmann-fold domains"/>
    <property type="match status" value="1"/>
</dbReference>
<reference evidence="5" key="3">
    <citation type="submission" date="2020-12" db="UniProtKB">
        <authorList>
            <consortium name="EnsemblPlants"/>
        </authorList>
    </citation>
    <scope>IDENTIFICATION</scope>
</reference>
<dbReference type="PANTHER" id="PTHR42938">
    <property type="entry name" value="FORMATE DEHYDROGENASE 1"/>
    <property type="match status" value="1"/>
</dbReference>
<evidence type="ECO:0000259" key="4">
    <source>
        <dbReference type="Pfam" id="PF02826"/>
    </source>
</evidence>
<dbReference type="InterPro" id="IPR029752">
    <property type="entry name" value="D-isomer_DH_CS1"/>
</dbReference>
<dbReference type="GO" id="GO:0051287">
    <property type="term" value="F:NAD binding"/>
    <property type="evidence" value="ECO:0007669"/>
    <property type="project" value="InterPro"/>
</dbReference>
<dbReference type="PROSITE" id="PS00065">
    <property type="entry name" value="D_2_HYDROXYACID_DH_1"/>
    <property type="match status" value="1"/>
</dbReference>
<keyword evidence="3" id="KW-0520">NAD</keyword>
<dbReference type="PANTHER" id="PTHR42938:SF9">
    <property type="entry name" value="FORMATE DEHYDROGENASE 1"/>
    <property type="match status" value="1"/>
</dbReference>
<evidence type="ECO:0000313" key="6">
    <source>
        <dbReference type="Proteomes" id="UP000006727"/>
    </source>
</evidence>
<dbReference type="EnsemblPlants" id="Pp3c16_11630V3.3">
    <property type="protein sequence ID" value="Pp3c16_11630V3.3"/>
    <property type="gene ID" value="Pp3c16_11630"/>
</dbReference>
<dbReference type="Gene3D" id="3.40.50.720">
    <property type="entry name" value="NAD(P)-binding Rossmann-like Domain"/>
    <property type="match status" value="2"/>
</dbReference>
<evidence type="ECO:0000256" key="1">
    <source>
        <dbReference type="ARBA" id="ARBA00000455"/>
    </source>
</evidence>
<reference evidence="5 6" key="2">
    <citation type="journal article" date="2018" name="Plant J.">
        <title>The Physcomitrella patens chromosome-scale assembly reveals moss genome structure and evolution.</title>
        <authorList>
            <person name="Lang D."/>
            <person name="Ullrich K.K."/>
            <person name="Murat F."/>
            <person name="Fuchs J."/>
            <person name="Jenkins J."/>
            <person name="Haas F.B."/>
            <person name="Piednoel M."/>
            <person name="Gundlach H."/>
            <person name="Van Bel M."/>
            <person name="Meyberg R."/>
            <person name="Vives C."/>
            <person name="Morata J."/>
            <person name="Symeonidi A."/>
            <person name="Hiss M."/>
            <person name="Muchero W."/>
            <person name="Kamisugi Y."/>
            <person name="Saleh O."/>
            <person name="Blanc G."/>
            <person name="Decker E.L."/>
            <person name="van Gessel N."/>
            <person name="Grimwood J."/>
            <person name="Hayes R.D."/>
            <person name="Graham S.W."/>
            <person name="Gunter L.E."/>
            <person name="McDaniel S.F."/>
            <person name="Hoernstein S.N.W."/>
            <person name="Larsson A."/>
            <person name="Li F.W."/>
            <person name="Perroud P.F."/>
            <person name="Phillips J."/>
            <person name="Ranjan P."/>
            <person name="Rokshar D.S."/>
            <person name="Rothfels C.J."/>
            <person name="Schneider L."/>
            <person name="Shu S."/>
            <person name="Stevenson D.W."/>
            <person name="Thummler F."/>
            <person name="Tillich M."/>
            <person name="Villarreal Aguilar J.C."/>
            <person name="Widiez T."/>
            <person name="Wong G.K."/>
            <person name="Wymore A."/>
            <person name="Zhang Y."/>
            <person name="Zimmer A.D."/>
            <person name="Quatrano R.S."/>
            <person name="Mayer K.F.X."/>
            <person name="Goodstein D."/>
            <person name="Casacuberta J.M."/>
            <person name="Vandepoele K."/>
            <person name="Reski R."/>
            <person name="Cuming A.C."/>
            <person name="Tuskan G.A."/>
            <person name="Maumus F."/>
            <person name="Salse J."/>
            <person name="Schmutz J."/>
            <person name="Rensing S.A."/>
        </authorList>
    </citation>
    <scope>NUCLEOTIDE SEQUENCE [LARGE SCALE GENOMIC DNA]</scope>
    <source>
        <strain evidence="5 6">cv. Gransden 2004</strain>
    </source>
</reference>
<protein>
    <recommendedName>
        <fullName evidence="4">D-isomer specific 2-hydroxyacid dehydrogenase NAD-binding domain-containing protein</fullName>
    </recommendedName>
</protein>
<dbReference type="Pfam" id="PF02826">
    <property type="entry name" value="2-Hacid_dh_C"/>
    <property type="match status" value="1"/>
</dbReference>
<proteinExistence type="predicted"/>
<dbReference type="InterPro" id="IPR036291">
    <property type="entry name" value="NAD(P)-bd_dom_sf"/>
</dbReference>
<dbReference type="Proteomes" id="UP000006727">
    <property type="component" value="Chromosome 16"/>
</dbReference>
<sequence length="307" mass="34572">MDLLVPLQRTAKSFKGIYSSLDSAIAAQREESLRRYWVSFSLHTSMRRILSFWDVSKTLWEFASGWNQKATRSNVTSVAEDEVLRILVLVRNFAPGWKQVSEGGWNVAAVVHHAYDLIDRTVGTVGGGRIGQELMKRLKGFGLKEMLYYDRNSLGAEREKELGCKRETDLDTMLSKCDVVVVNTPLTDQTRGLFNKERIAKMKKGAYLVNNARGAIADTEAVKEACESGHLGGYGGDVWNAQPAGKDHPWRYMPNHAMTPHISGTTLDAQKRFAAGTKDMIDRWLKHEAFPEQNYIVREGKLASQYL</sequence>
<dbReference type="InterPro" id="IPR006140">
    <property type="entry name" value="D-isomer_DH_NAD-bd"/>
</dbReference>
<keyword evidence="6" id="KW-1185">Reference proteome</keyword>
<gene>
    <name evidence="5" type="primary">LOC112293912</name>
</gene>
<dbReference type="EMBL" id="ABEU02000016">
    <property type="status" value="NOT_ANNOTATED_CDS"/>
    <property type="molecule type" value="Genomic_DNA"/>
</dbReference>
<feature type="domain" description="D-isomer specific 2-hydroxyacid dehydrogenase NAD-binding" evidence="4">
    <location>
        <begin position="86"/>
        <end position="263"/>
    </location>
</feature>
<comment type="catalytic activity">
    <reaction evidence="1">
        <text>formate + NAD(+) = CO2 + NADH</text>
        <dbReference type="Rhea" id="RHEA:15985"/>
        <dbReference type="ChEBI" id="CHEBI:15740"/>
        <dbReference type="ChEBI" id="CHEBI:16526"/>
        <dbReference type="ChEBI" id="CHEBI:57540"/>
        <dbReference type="ChEBI" id="CHEBI:57945"/>
        <dbReference type="EC" id="1.17.1.9"/>
    </reaction>
</comment>
<dbReference type="GO" id="GO:0032787">
    <property type="term" value="P:monocarboxylic acid metabolic process"/>
    <property type="evidence" value="ECO:0007669"/>
    <property type="project" value="UniProtKB-ARBA"/>
</dbReference>
<evidence type="ECO:0000256" key="3">
    <source>
        <dbReference type="ARBA" id="ARBA00023027"/>
    </source>
</evidence>
<organism evidence="5 6">
    <name type="scientific">Physcomitrium patens</name>
    <name type="common">Spreading-leaved earth moss</name>
    <name type="synonym">Physcomitrella patens</name>
    <dbReference type="NCBI Taxonomy" id="3218"/>
    <lineage>
        <taxon>Eukaryota</taxon>
        <taxon>Viridiplantae</taxon>
        <taxon>Streptophyta</taxon>
        <taxon>Embryophyta</taxon>
        <taxon>Bryophyta</taxon>
        <taxon>Bryophytina</taxon>
        <taxon>Bryopsida</taxon>
        <taxon>Funariidae</taxon>
        <taxon>Funariales</taxon>
        <taxon>Funariaceae</taxon>
        <taxon>Physcomitrium</taxon>
    </lineage>
</organism>
<evidence type="ECO:0000256" key="2">
    <source>
        <dbReference type="ARBA" id="ARBA00023002"/>
    </source>
</evidence>
<keyword evidence="2" id="KW-0560">Oxidoreductase</keyword>
<reference evidence="5 6" key="1">
    <citation type="journal article" date="2008" name="Science">
        <title>The Physcomitrella genome reveals evolutionary insights into the conquest of land by plants.</title>
        <authorList>
            <person name="Rensing S."/>
            <person name="Lang D."/>
            <person name="Zimmer A."/>
            <person name="Terry A."/>
            <person name="Salamov A."/>
            <person name="Shapiro H."/>
            <person name="Nishiyama T."/>
            <person name="Perroud P.-F."/>
            <person name="Lindquist E."/>
            <person name="Kamisugi Y."/>
            <person name="Tanahashi T."/>
            <person name="Sakakibara K."/>
            <person name="Fujita T."/>
            <person name="Oishi K."/>
            <person name="Shin-I T."/>
            <person name="Kuroki Y."/>
            <person name="Toyoda A."/>
            <person name="Suzuki Y."/>
            <person name="Hashimoto A."/>
            <person name="Yamaguchi K."/>
            <person name="Sugano A."/>
            <person name="Kohara Y."/>
            <person name="Fujiyama A."/>
            <person name="Anterola A."/>
            <person name="Aoki S."/>
            <person name="Ashton N."/>
            <person name="Barbazuk W.B."/>
            <person name="Barker E."/>
            <person name="Bennetzen J."/>
            <person name="Bezanilla M."/>
            <person name="Blankenship R."/>
            <person name="Cho S.H."/>
            <person name="Dutcher S."/>
            <person name="Estelle M."/>
            <person name="Fawcett J.A."/>
            <person name="Gundlach H."/>
            <person name="Hanada K."/>
            <person name="Heyl A."/>
            <person name="Hicks K.A."/>
            <person name="Hugh J."/>
            <person name="Lohr M."/>
            <person name="Mayer K."/>
            <person name="Melkozernov A."/>
            <person name="Murata T."/>
            <person name="Nelson D."/>
            <person name="Pils B."/>
            <person name="Prigge M."/>
            <person name="Reiss B."/>
            <person name="Renner T."/>
            <person name="Rombauts S."/>
            <person name="Rushton P."/>
            <person name="Sanderfoot A."/>
            <person name="Schween G."/>
            <person name="Shiu S.-H."/>
            <person name="Stueber K."/>
            <person name="Theodoulou F.L."/>
            <person name="Tu H."/>
            <person name="Van de Peer Y."/>
            <person name="Verrier P.J."/>
            <person name="Waters E."/>
            <person name="Wood A."/>
            <person name="Yang L."/>
            <person name="Cove D."/>
            <person name="Cuming A."/>
            <person name="Hasebe M."/>
            <person name="Lucas S."/>
            <person name="Mishler D.B."/>
            <person name="Reski R."/>
            <person name="Grigoriev I."/>
            <person name="Quatrano R.S."/>
            <person name="Boore J.L."/>
        </authorList>
    </citation>
    <scope>NUCLEOTIDE SEQUENCE [LARGE SCALE GENOMIC DNA]</scope>
    <source>
        <strain evidence="5 6">cv. Gransden 2004</strain>
    </source>
</reference>
<dbReference type="FunFam" id="3.40.50.720:FF:000057">
    <property type="entry name" value="Formate dehydrogenase"/>
    <property type="match status" value="1"/>
</dbReference>
<dbReference type="InterPro" id="IPR029753">
    <property type="entry name" value="D-isomer_DH_CS"/>
</dbReference>
<accession>A0A7I4B1Q7</accession>